<dbReference type="EMBL" id="BGPR01031341">
    <property type="protein sequence ID" value="GBO04357.1"/>
    <property type="molecule type" value="Genomic_DNA"/>
</dbReference>
<keyword evidence="2" id="KW-1185">Reference proteome</keyword>
<organism evidence="1 2">
    <name type="scientific">Araneus ventricosus</name>
    <name type="common">Orbweaver spider</name>
    <name type="synonym">Epeira ventricosa</name>
    <dbReference type="NCBI Taxonomy" id="182803"/>
    <lineage>
        <taxon>Eukaryota</taxon>
        <taxon>Metazoa</taxon>
        <taxon>Ecdysozoa</taxon>
        <taxon>Arthropoda</taxon>
        <taxon>Chelicerata</taxon>
        <taxon>Arachnida</taxon>
        <taxon>Araneae</taxon>
        <taxon>Araneomorphae</taxon>
        <taxon>Entelegynae</taxon>
        <taxon>Araneoidea</taxon>
        <taxon>Araneidae</taxon>
        <taxon>Araneus</taxon>
    </lineage>
</organism>
<reference evidence="1 2" key="1">
    <citation type="journal article" date="2019" name="Sci. Rep.">
        <title>Orb-weaving spider Araneus ventricosus genome elucidates the spidroin gene catalogue.</title>
        <authorList>
            <person name="Kono N."/>
            <person name="Nakamura H."/>
            <person name="Ohtoshi R."/>
            <person name="Moran D.A.P."/>
            <person name="Shinohara A."/>
            <person name="Yoshida Y."/>
            <person name="Fujiwara M."/>
            <person name="Mori M."/>
            <person name="Tomita M."/>
            <person name="Arakawa K."/>
        </authorList>
    </citation>
    <scope>NUCLEOTIDE SEQUENCE [LARGE SCALE GENOMIC DNA]</scope>
</reference>
<gene>
    <name evidence="1" type="ORF">AVEN_220623_1</name>
</gene>
<accession>A0A4Y2TYC4</accession>
<evidence type="ECO:0000313" key="2">
    <source>
        <dbReference type="Proteomes" id="UP000499080"/>
    </source>
</evidence>
<dbReference type="AlphaFoldDB" id="A0A4Y2TYC4"/>
<proteinExistence type="predicted"/>
<sequence length="86" mass="9749">MFRPEVQRVQGSKPDSAEARPCMWACRTQIIIKGPSASRQCGAEHWRGGCQLRCRLSHLTAYKMTRPVPNSTLLASKWDINVTKLH</sequence>
<evidence type="ECO:0000313" key="1">
    <source>
        <dbReference type="EMBL" id="GBO04357.1"/>
    </source>
</evidence>
<protein>
    <submittedName>
        <fullName evidence="1">Uncharacterized protein</fullName>
    </submittedName>
</protein>
<name>A0A4Y2TYC4_ARAVE</name>
<dbReference type="Proteomes" id="UP000499080">
    <property type="component" value="Unassembled WGS sequence"/>
</dbReference>
<comment type="caution">
    <text evidence="1">The sequence shown here is derived from an EMBL/GenBank/DDBJ whole genome shotgun (WGS) entry which is preliminary data.</text>
</comment>